<feature type="signal peptide" evidence="1">
    <location>
        <begin position="1"/>
        <end position="25"/>
    </location>
</feature>
<protein>
    <submittedName>
        <fullName evidence="2">Uncharacterized protein</fullName>
    </submittedName>
</protein>
<dbReference type="KEGG" id="cfem:HCR03_08695"/>
<name>A0A7G8TF77_9FIRM</name>
<dbReference type="EMBL" id="CP060286">
    <property type="protein sequence ID" value="QNK42268.1"/>
    <property type="molecule type" value="Genomic_DNA"/>
</dbReference>
<feature type="chain" id="PRO_5028924520" evidence="1">
    <location>
        <begin position="26"/>
        <end position="140"/>
    </location>
</feature>
<reference evidence="2 3" key="1">
    <citation type="submission" date="2020-08" db="EMBL/GenBank/DDBJ databases">
        <title>The isolate Caproiciproducens sp. 7D4C2 produces n-caproate at mildly acidic conditions from hexoses: genome and rBOX comparison with related strains and chain-elongating bacteria.</title>
        <authorList>
            <person name="Esquivel-Elizondo S."/>
            <person name="Bagci C."/>
            <person name="Temovska M."/>
            <person name="Jeon B.S."/>
            <person name="Bessarab I."/>
            <person name="Williams R.B.H."/>
            <person name="Huson D.H."/>
            <person name="Angenent L.T."/>
        </authorList>
    </citation>
    <scope>NUCLEOTIDE SEQUENCE [LARGE SCALE GENOMIC DNA]</scope>
    <source>
        <strain evidence="2 3">7D4C2</strain>
    </source>
</reference>
<proteinExistence type="predicted"/>
<keyword evidence="1" id="KW-0732">Signal</keyword>
<dbReference type="Proteomes" id="UP000515909">
    <property type="component" value="Chromosome"/>
</dbReference>
<evidence type="ECO:0000256" key="1">
    <source>
        <dbReference type="SAM" id="SignalP"/>
    </source>
</evidence>
<dbReference type="AlphaFoldDB" id="A0A7G8TF77"/>
<evidence type="ECO:0000313" key="3">
    <source>
        <dbReference type="Proteomes" id="UP000515909"/>
    </source>
</evidence>
<dbReference type="RefSeq" id="WP_187037720.1">
    <property type="nucleotide sequence ID" value="NZ_CP060286.1"/>
</dbReference>
<evidence type="ECO:0000313" key="2">
    <source>
        <dbReference type="EMBL" id="QNK42268.1"/>
    </source>
</evidence>
<accession>A0A7G8TF77</accession>
<sequence>MKKNKILAFVFLLVFTFSLNVPAYAAVQESHQISSYSINALPASNGRIAVEFSVVANYQMAQIGAESIVIYENEGTYWQYVKTFTQSDSGMTRSNAFNYGNTIYYSGTPGREYRVSVTIFAKDSSGSSDSRSESFYVTVV</sequence>
<organism evidence="2 3">
    <name type="scientific">Caproicibacter fermentans</name>
    <dbReference type="NCBI Taxonomy" id="2576756"/>
    <lineage>
        <taxon>Bacteria</taxon>
        <taxon>Bacillati</taxon>
        <taxon>Bacillota</taxon>
        <taxon>Clostridia</taxon>
        <taxon>Eubacteriales</taxon>
        <taxon>Acutalibacteraceae</taxon>
        <taxon>Caproicibacter</taxon>
    </lineage>
</organism>
<gene>
    <name evidence="2" type="ORF">HCR03_08695</name>
</gene>